<evidence type="ECO:0000313" key="15">
    <source>
        <dbReference type="Proteomes" id="UP000051884"/>
    </source>
</evidence>
<dbReference type="InterPro" id="IPR011764">
    <property type="entry name" value="Biotin_carboxylation_dom"/>
</dbReference>
<dbReference type="Gene3D" id="2.40.50.100">
    <property type="match status" value="1"/>
</dbReference>
<dbReference type="InterPro" id="IPR005482">
    <property type="entry name" value="Biotin_COase_C"/>
</dbReference>
<dbReference type="InterPro" id="IPR011761">
    <property type="entry name" value="ATP-grasp"/>
</dbReference>
<feature type="domain" description="Biotin carboxylation" evidence="12">
    <location>
        <begin position="1"/>
        <end position="452"/>
    </location>
</feature>
<feature type="domain" description="Lipoyl-binding" evidence="10">
    <location>
        <begin position="1072"/>
        <end position="1141"/>
    </location>
</feature>
<dbReference type="SUPFAM" id="SSF56059">
    <property type="entry name" value="Glutathione synthetase ATP-binding domain-like"/>
    <property type="match status" value="1"/>
</dbReference>
<keyword evidence="7" id="KW-0464">Manganese</keyword>
<evidence type="ECO:0000256" key="8">
    <source>
        <dbReference type="ARBA" id="ARBA00023267"/>
    </source>
</evidence>
<dbReference type="InterPro" id="IPR000089">
    <property type="entry name" value="Biotin_lipoyl"/>
</dbReference>
<dbReference type="PIRSF" id="PIRSF001594">
    <property type="entry name" value="Pyruv_carbox"/>
    <property type="match status" value="1"/>
</dbReference>
<dbReference type="PROSITE" id="PS50975">
    <property type="entry name" value="ATP_GRASP"/>
    <property type="match status" value="1"/>
</dbReference>
<comment type="catalytic activity">
    <reaction evidence="9">
        <text>hydrogencarbonate + pyruvate + ATP = oxaloacetate + ADP + phosphate + H(+)</text>
        <dbReference type="Rhea" id="RHEA:20844"/>
        <dbReference type="ChEBI" id="CHEBI:15361"/>
        <dbReference type="ChEBI" id="CHEBI:15378"/>
        <dbReference type="ChEBI" id="CHEBI:16452"/>
        <dbReference type="ChEBI" id="CHEBI:17544"/>
        <dbReference type="ChEBI" id="CHEBI:30616"/>
        <dbReference type="ChEBI" id="CHEBI:43474"/>
        <dbReference type="ChEBI" id="CHEBI:456216"/>
        <dbReference type="EC" id="6.4.1.1"/>
    </reaction>
</comment>
<evidence type="ECO:0000259" key="10">
    <source>
        <dbReference type="PROSITE" id="PS50968"/>
    </source>
</evidence>
<dbReference type="InterPro" id="IPR003379">
    <property type="entry name" value="Carboxylase_cons_dom"/>
</dbReference>
<proteinExistence type="predicted"/>
<evidence type="ECO:0000256" key="6">
    <source>
        <dbReference type="ARBA" id="ARBA00022840"/>
    </source>
</evidence>
<comment type="function">
    <text evidence="9">Catalyzes a 2-step reaction, involving the ATP-dependent carboxylation of the covalently attached biotin in the first step and the transfer of the carboxyl group to pyruvate in the second.</text>
</comment>
<dbReference type="NCBIfam" id="NF009554">
    <property type="entry name" value="PRK12999.1"/>
    <property type="match status" value="1"/>
</dbReference>
<evidence type="ECO:0000256" key="9">
    <source>
        <dbReference type="PIRNR" id="PIRNR001594"/>
    </source>
</evidence>
<evidence type="ECO:0000259" key="11">
    <source>
        <dbReference type="PROSITE" id="PS50975"/>
    </source>
</evidence>
<dbReference type="NCBIfam" id="TIGR01235">
    <property type="entry name" value="pyruv_carbox"/>
    <property type="match status" value="1"/>
</dbReference>
<evidence type="ECO:0000256" key="1">
    <source>
        <dbReference type="ARBA" id="ARBA00001953"/>
    </source>
</evidence>
<dbReference type="InterPro" id="IPR016185">
    <property type="entry name" value="PreATP-grasp_dom_sf"/>
</dbReference>
<reference evidence="14 15" key="1">
    <citation type="journal article" date="2015" name="Genome Announc.">
        <title>Expanding the biotechnology potential of lactobacilli through comparative genomics of 213 strains and associated genera.</title>
        <authorList>
            <person name="Sun Z."/>
            <person name="Harris H.M."/>
            <person name="McCann A."/>
            <person name="Guo C."/>
            <person name="Argimon S."/>
            <person name="Zhang W."/>
            <person name="Yang X."/>
            <person name="Jeffery I.B."/>
            <person name="Cooney J.C."/>
            <person name="Kagawa T.F."/>
            <person name="Liu W."/>
            <person name="Song Y."/>
            <person name="Salvetti E."/>
            <person name="Wrobel A."/>
            <person name="Rasinkangas P."/>
            <person name="Parkhill J."/>
            <person name="Rea M.C."/>
            <person name="O'Sullivan O."/>
            <person name="Ritari J."/>
            <person name="Douillard F.P."/>
            <person name="Paul Ross R."/>
            <person name="Yang R."/>
            <person name="Briner A.E."/>
            <person name="Felis G.E."/>
            <person name="de Vos W.M."/>
            <person name="Barrangou R."/>
            <person name="Klaenhammer T.R."/>
            <person name="Caufield P.W."/>
            <person name="Cui Y."/>
            <person name="Zhang H."/>
            <person name="O'Toole P.W."/>
        </authorList>
    </citation>
    <scope>NUCLEOTIDE SEQUENCE [LARGE SCALE GENOMIC DNA]</scope>
    <source>
        <strain evidence="14 15">DSM 26202</strain>
    </source>
</reference>
<accession>A0ABR5Q7B7</accession>
<dbReference type="Gene3D" id="3.20.20.70">
    <property type="entry name" value="Aldolase class I"/>
    <property type="match status" value="1"/>
</dbReference>
<dbReference type="Pfam" id="PF00364">
    <property type="entry name" value="Biotin_lipoyl"/>
    <property type="match status" value="1"/>
</dbReference>
<keyword evidence="4" id="KW-0479">Metal-binding</keyword>
<dbReference type="Pfam" id="PF02436">
    <property type="entry name" value="PYC_OADA"/>
    <property type="match status" value="1"/>
</dbReference>
<dbReference type="PANTHER" id="PTHR43778">
    <property type="entry name" value="PYRUVATE CARBOXYLASE"/>
    <property type="match status" value="1"/>
</dbReference>
<keyword evidence="14" id="KW-0670">Pyruvate</keyword>
<dbReference type="Pfam" id="PF00682">
    <property type="entry name" value="HMGL-like"/>
    <property type="match status" value="1"/>
</dbReference>
<dbReference type="PROSITE" id="PS50968">
    <property type="entry name" value="BIOTINYL_LIPOYL"/>
    <property type="match status" value="1"/>
</dbReference>
<keyword evidence="3 9" id="KW-0436">Ligase</keyword>
<dbReference type="SUPFAM" id="SSF51246">
    <property type="entry name" value="Rudiment single hybrid motif"/>
    <property type="match status" value="1"/>
</dbReference>
<dbReference type="InterPro" id="IPR005930">
    <property type="entry name" value="Pyruv_COase"/>
</dbReference>
<keyword evidence="6 9" id="KW-0067">ATP-binding</keyword>
<keyword evidence="15" id="KW-1185">Reference proteome</keyword>
<dbReference type="Gene3D" id="3.30.470.20">
    <property type="entry name" value="ATP-grasp fold, B domain"/>
    <property type="match status" value="1"/>
</dbReference>
<evidence type="ECO:0000256" key="3">
    <source>
        <dbReference type="ARBA" id="ARBA00022598"/>
    </source>
</evidence>
<evidence type="ECO:0000256" key="5">
    <source>
        <dbReference type="ARBA" id="ARBA00022741"/>
    </source>
</evidence>
<dbReference type="CDD" id="cd06850">
    <property type="entry name" value="biotinyl_domain"/>
    <property type="match status" value="1"/>
</dbReference>
<dbReference type="Gene3D" id="3.10.600.10">
    <property type="entry name" value="pyruvate carboxylase f1077a mutant domain"/>
    <property type="match status" value="1"/>
</dbReference>
<evidence type="ECO:0000256" key="4">
    <source>
        <dbReference type="ARBA" id="ARBA00022723"/>
    </source>
</evidence>
<dbReference type="SUPFAM" id="SSF52440">
    <property type="entry name" value="PreATP-grasp domain"/>
    <property type="match status" value="1"/>
</dbReference>
<dbReference type="PANTHER" id="PTHR43778:SF2">
    <property type="entry name" value="PYRUVATE CARBOXYLASE, MITOCHONDRIAL"/>
    <property type="match status" value="1"/>
</dbReference>
<dbReference type="Proteomes" id="UP000051884">
    <property type="component" value="Unassembled WGS sequence"/>
</dbReference>
<evidence type="ECO:0000259" key="13">
    <source>
        <dbReference type="PROSITE" id="PS50991"/>
    </source>
</evidence>
<dbReference type="InterPro" id="IPR013785">
    <property type="entry name" value="Aldolase_TIM"/>
</dbReference>
<evidence type="ECO:0000313" key="14">
    <source>
        <dbReference type="EMBL" id="KRO08928.1"/>
    </source>
</evidence>
<dbReference type="PROSITE" id="PS50991">
    <property type="entry name" value="PYR_CT"/>
    <property type="match status" value="1"/>
</dbReference>
<protein>
    <recommendedName>
        <fullName evidence="2 9">Pyruvate carboxylase</fullName>
        <ecNumber evidence="2 9">6.4.1.1</ecNumber>
    </recommendedName>
</protein>
<keyword evidence="5 9" id="KW-0547">Nucleotide-binding</keyword>
<comment type="caution">
    <text evidence="14">The sequence shown here is derived from an EMBL/GenBank/DDBJ whole genome shotgun (WGS) entry which is preliminary data.</text>
</comment>
<dbReference type="EMBL" id="JQCH01000021">
    <property type="protein sequence ID" value="KRO08928.1"/>
    <property type="molecule type" value="Genomic_DNA"/>
</dbReference>
<dbReference type="CDD" id="cd07937">
    <property type="entry name" value="DRE_TIM_PC_TC_5S"/>
    <property type="match status" value="1"/>
</dbReference>
<dbReference type="Pfam" id="PF02785">
    <property type="entry name" value="Biotin_carb_C"/>
    <property type="match status" value="1"/>
</dbReference>
<dbReference type="InterPro" id="IPR005481">
    <property type="entry name" value="BC-like_N"/>
</dbReference>
<dbReference type="InterPro" id="IPR011053">
    <property type="entry name" value="Single_hybrid_motif"/>
</dbReference>
<evidence type="ECO:0000256" key="2">
    <source>
        <dbReference type="ARBA" id="ARBA00013057"/>
    </source>
</evidence>
<gene>
    <name evidence="14" type="ORF">IV59_GL001057</name>
</gene>
<evidence type="ECO:0000259" key="12">
    <source>
        <dbReference type="PROSITE" id="PS50979"/>
    </source>
</evidence>
<dbReference type="InterPro" id="IPR055268">
    <property type="entry name" value="PCB-like"/>
</dbReference>
<dbReference type="SUPFAM" id="SSF51569">
    <property type="entry name" value="Aldolase"/>
    <property type="match status" value="1"/>
</dbReference>
<dbReference type="InterPro" id="IPR011054">
    <property type="entry name" value="Rudment_hybrid_motif"/>
</dbReference>
<dbReference type="PROSITE" id="PS00867">
    <property type="entry name" value="CPSASE_2"/>
    <property type="match status" value="1"/>
</dbReference>
<feature type="domain" description="Pyruvate carboxyltransferase" evidence="13">
    <location>
        <begin position="529"/>
        <end position="797"/>
    </location>
</feature>
<sequence>MMEKVMVANRGEIATRIFRAIHELKMTAVAIYAKEDEYSEHRFKADEAYLVGAGEKPIAAYLDIEDIIRVAKEHNVDAIHPGYGFLSENAQFAKRCGEEGITFIGPKVEHLQMFGDKIAAKRAAKEANVPIIPGTSQPVETIEAAKKSAQEIGYPIFVKAAMGGGGRGMRIVKHEADLIEAYTRAQSEATQSFGDCEIYLEKYLASPKHIEVQILADKHGNVMHLFERDCSVQRRNQKVIEIAPAVALPVALRQKICAAAVRFMQHVNYLNAATVEFLVEGDQFYFIEVNPRVQVEHTITEMITGFDIVQAQILIAQGCDLHKEINLPNQDELSYHGAAIQARVTTEDPANNFMPDTGKISTYISPGGNGVRLDGGNAFTGSVITPYFDSLLVKAIVAADTFSEACDKMSRVLNEFTIRGVKTNLEFMKNVIAHPTFAAGKATTTFIEETPELFNFRQNMDRRSRLLNYIANTTVNGFPGVSREKKYYPEFKYAEEFVPLDDNLVTAKDVLEQSGPDAVVDWLKQQKPVLLTDTTMRDAHQSLFATRMRTKDMTLIAPQLQRALPQLFSYEMWGGATFDVAYRFLAEDPWARLRELRKLMPRTLTQMLFRGSNAVGYQNYPDNVLKAFIDQSADAGMDVFRIFDSLNWVDQMEKSIQYVRDNNKIAEATMCYTGDILDPNKTKYNLKYYTDLAKELEAAGAHIIAIKDMAGLLKPEAAYRLISTLKETVDLPIHLHTHDTTGNGVYTYAQATKAGVDIVDVASSSMSGTTSQPSMGSLYYALQNTDRQPNVDIKNVEAVDRYWKTVRPYYQQFSNKMAGPQTDIYQTEMPGGQYSNLQQQANALRLGDRFEEVKKMYRQVNLMFGDIIKVTPSSKVVGDMALFMVQHDLTPQYVEENGDQLDFPDSVVDFFMGDLGQPTGGFPKKLQQIILKGKKPLTVRPGSLAKPVDFKAAKQELSAKLGHPATQDEVVSYVLYPKVFMDYTEMQSKYGPVSLLDTPTFFQGMRLGERVDIELSSGNSMIVSLNQVGEPDEDGQRTLYFDINGHAREVRVADLSVHKTVSKKRKAEPSKSGEIGATMSGSVLKVLVAKGDQVAKGDPIVVTEAMKMETTIQAPIAGTVAKVYVEAGDVIDNNDLLIEIN</sequence>
<dbReference type="NCBIfam" id="NF006761">
    <property type="entry name" value="PRK09282.1"/>
    <property type="match status" value="1"/>
</dbReference>
<dbReference type="SMART" id="SM00878">
    <property type="entry name" value="Biotin_carb_C"/>
    <property type="match status" value="1"/>
</dbReference>
<dbReference type="Pfam" id="PF02786">
    <property type="entry name" value="CPSase_L_D2"/>
    <property type="match status" value="1"/>
</dbReference>
<dbReference type="InterPro" id="IPR005479">
    <property type="entry name" value="CPAse_ATP-bd"/>
</dbReference>
<name>A0ABR5Q7B7_9LACO</name>
<comment type="cofactor">
    <cofactor evidence="1 9">
        <name>biotin</name>
        <dbReference type="ChEBI" id="CHEBI:57586"/>
    </cofactor>
</comment>
<dbReference type="SUPFAM" id="SSF51230">
    <property type="entry name" value="Single hybrid motif"/>
    <property type="match status" value="1"/>
</dbReference>
<evidence type="ECO:0000256" key="7">
    <source>
        <dbReference type="ARBA" id="ARBA00023211"/>
    </source>
</evidence>
<organism evidence="14 15">
    <name type="scientific">Paucilactobacillus hokkaidonensis</name>
    <dbReference type="NCBI Taxonomy" id="1193095"/>
    <lineage>
        <taxon>Bacteria</taxon>
        <taxon>Bacillati</taxon>
        <taxon>Bacillota</taxon>
        <taxon>Bacilli</taxon>
        <taxon>Lactobacillales</taxon>
        <taxon>Lactobacillaceae</taxon>
        <taxon>Paucilactobacillus</taxon>
    </lineage>
</organism>
<keyword evidence="8 9" id="KW-0092">Biotin</keyword>
<dbReference type="PROSITE" id="PS50979">
    <property type="entry name" value="BC"/>
    <property type="match status" value="1"/>
</dbReference>
<feature type="domain" description="ATP-grasp" evidence="11">
    <location>
        <begin position="121"/>
        <end position="317"/>
    </location>
</feature>
<dbReference type="SUPFAM" id="SSF89000">
    <property type="entry name" value="post-HMGL domain-like"/>
    <property type="match status" value="1"/>
</dbReference>
<dbReference type="EC" id="6.4.1.1" evidence="2 9"/>
<dbReference type="Pfam" id="PF00289">
    <property type="entry name" value="Biotin_carb_N"/>
    <property type="match status" value="1"/>
</dbReference>
<dbReference type="InterPro" id="IPR000891">
    <property type="entry name" value="PYR_CT"/>
</dbReference>